<dbReference type="SUPFAM" id="SSF46785">
    <property type="entry name" value="Winged helix' DNA-binding domain"/>
    <property type="match status" value="1"/>
</dbReference>
<evidence type="ECO:0000256" key="3">
    <source>
        <dbReference type="ARBA" id="ARBA00023163"/>
    </source>
</evidence>
<dbReference type="Pfam" id="PF00392">
    <property type="entry name" value="GntR"/>
    <property type="match status" value="1"/>
</dbReference>
<gene>
    <name evidence="5" type="ORF">GQ588_03640</name>
</gene>
<dbReference type="SMART" id="SM00345">
    <property type="entry name" value="HTH_GNTR"/>
    <property type="match status" value="1"/>
</dbReference>
<dbReference type="Proteomes" id="UP000430508">
    <property type="component" value="Chromosome"/>
</dbReference>
<dbReference type="CDD" id="cd07377">
    <property type="entry name" value="WHTH_GntR"/>
    <property type="match status" value="1"/>
</dbReference>
<organism evidence="5 6">
    <name type="scientific">Dehalobacter restrictus</name>
    <dbReference type="NCBI Taxonomy" id="55583"/>
    <lineage>
        <taxon>Bacteria</taxon>
        <taxon>Bacillati</taxon>
        <taxon>Bacillota</taxon>
        <taxon>Clostridia</taxon>
        <taxon>Eubacteriales</taxon>
        <taxon>Desulfitobacteriaceae</taxon>
        <taxon>Dehalobacter</taxon>
    </lineage>
</organism>
<dbReference type="PANTHER" id="PTHR38445">
    <property type="entry name" value="HTH-TYPE TRANSCRIPTIONAL REPRESSOR YTRA"/>
    <property type="match status" value="1"/>
</dbReference>
<evidence type="ECO:0000256" key="1">
    <source>
        <dbReference type="ARBA" id="ARBA00023015"/>
    </source>
</evidence>
<sequence>MLLRIDMTSDIPIYQQIRNQIVFAAAKGNLKPGDALPTVRQLAQDIGVNPMTVNKAYALLKDEGIIIIDRRHGAQIRDCGKTGMVFNQDFDRRLELLLSEARMKGASKQEITTHLSGLIDLVYE</sequence>
<dbReference type="GO" id="GO:0003700">
    <property type="term" value="F:DNA-binding transcription factor activity"/>
    <property type="evidence" value="ECO:0007669"/>
    <property type="project" value="InterPro"/>
</dbReference>
<dbReference type="PANTHER" id="PTHR38445:SF12">
    <property type="entry name" value="GNTR-FAMILY TRANSCRIPTIONAL REGULATOR"/>
    <property type="match status" value="1"/>
</dbReference>
<evidence type="ECO:0000259" key="4">
    <source>
        <dbReference type="PROSITE" id="PS50949"/>
    </source>
</evidence>
<evidence type="ECO:0000313" key="5">
    <source>
        <dbReference type="EMBL" id="QGZ99803.1"/>
    </source>
</evidence>
<evidence type="ECO:0000256" key="2">
    <source>
        <dbReference type="ARBA" id="ARBA00023125"/>
    </source>
</evidence>
<keyword evidence="3" id="KW-0804">Transcription</keyword>
<dbReference type="Gene3D" id="1.10.10.10">
    <property type="entry name" value="Winged helix-like DNA-binding domain superfamily/Winged helix DNA-binding domain"/>
    <property type="match status" value="1"/>
</dbReference>
<protein>
    <submittedName>
        <fullName evidence="5">GntR family transcriptional regulator</fullName>
    </submittedName>
</protein>
<reference evidence="5 6" key="1">
    <citation type="submission" date="2019-12" db="EMBL/GenBank/DDBJ databases">
        <title>Sequence classification of anaerobic respiratory reductive dehalogenases: First we see many, then we see few.</title>
        <authorList>
            <person name="Molenda O."/>
            <person name="Puentes Jacome L.A."/>
            <person name="Cao X."/>
            <person name="Nesbo C.L."/>
            <person name="Tang S."/>
            <person name="Morson N."/>
            <person name="Patron J."/>
            <person name="Lomheim L."/>
            <person name="Wishart D.S."/>
            <person name="Edwards E.A."/>
        </authorList>
    </citation>
    <scope>NUCLEOTIDE SEQUENCE [LARGE SCALE GENOMIC DNA]</scope>
    <source>
        <strain evidence="5 6">12DCA</strain>
    </source>
</reference>
<dbReference type="InterPro" id="IPR036390">
    <property type="entry name" value="WH_DNA-bd_sf"/>
</dbReference>
<dbReference type="GO" id="GO:0003677">
    <property type="term" value="F:DNA binding"/>
    <property type="evidence" value="ECO:0007669"/>
    <property type="project" value="UniProtKB-KW"/>
</dbReference>
<feature type="domain" description="HTH gntR-type" evidence="4">
    <location>
        <begin position="11"/>
        <end position="79"/>
    </location>
</feature>
<dbReference type="InterPro" id="IPR000524">
    <property type="entry name" value="Tscrpt_reg_HTH_GntR"/>
</dbReference>
<accession>A0A857DEW7</accession>
<proteinExistence type="predicted"/>
<dbReference type="EMBL" id="CP046996">
    <property type="protein sequence ID" value="QGZ99803.1"/>
    <property type="molecule type" value="Genomic_DNA"/>
</dbReference>
<evidence type="ECO:0000313" key="6">
    <source>
        <dbReference type="Proteomes" id="UP000430508"/>
    </source>
</evidence>
<keyword evidence="1" id="KW-0805">Transcription regulation</keyword>
<dbReference type="InterPro" id="IPR036388">
    <property type="entry name" value="WH-like_DNA-bd_sf"/>
</dbReference>
<dbReference type="RefSeq" id="WP_025205246.1">
    <property type="nucleotide sequence ID" value="NZ_CP046996.1"/>
</dbReference>
<keyword evidence="2" id="KW-0238">DNA-binding</keyword>
<dbReference type="AlphaFoldDB" id="A0A857DEW7"/>
<dbReference type="PROSITE" id="PS50949">
    <property type="entry name" value="HTH_GNTR"/>
    <property type="match status" value="1"/>
</dbReference>
<name>A0A857DEW7_9FIRM</name>